<evidence type="ECO:0000313" key="2">
    <source>
        <dbReference type="Proteomes" id="UP000320762"/>
    </source>
</evidence>
<dbReference type="AlphaFoldDB" id="A0A550CG96"/>
<gene>
    <name evidence="1" type="ORF">BD626DRAFT_260918</name>
</gene>
<organism evidence="1 2">
    <name type="scientific">Schizophyllum amplum</name>
    <dbReference type="NCBI Taxonomy" id="97359"/>
    <lineage>
        <taxon>Eukaryota</taxon>
        <taxon>Fungi</taxon>
        <taxon>Dikarya</taxon>
        <taxon>Basidiomycota</taxon>
        <taxon>Agaricomycotina</taxon>
        <taxon>Agaricomycetes</taxon>
        <taxon>Agaricomycetidae</taxon>
        <taxon>Agaricales</taxon>
        <taxon>Schizophyllaceae</taxon>
        <taxon>Schizophyllum</taxon>
    </lineage>
</organism>
<reference evidence="1 2" key="1">
    <citation type="journal article" date="2019" name="New Phytol.">
        <title>Comparative genomics reveals unique wood-decay strategies and fruiting body development in the Schizophyllaceae.</title>
        <authorList>
            <person name="Almasi E."/>
            <person name="Sahu N."/>
            <person name="Krizsan K."/>
            <person name="Balint B."/>
            <person name="Kovacs G.M."/>
            <person name="Kiss B."/>
            <person name="Cseklye J."/>
            <person name="Drula E."/>
            <person name="Henrissat B."/>
            <person name="Nagy I."/>
            <person name="Chovatia M."/>
            <person name="Adam C."/>
            <person name="LaButti K."/>
            <person name="Lipzen A."/>
            <person name="Riley R."/>
            <person name="Grigoriev I.V."/>
            <person name="Nagy L.G."/>
        </authorList>
    </citation>
    <scope>NUCLEOTIDE SEQUENCE [LARGE SCALE GENOMIC DNA]</scope>
    <source>
        <strain evidence="1 2">NL-1724</strain>
    </source>
</reference>
<accession>A0A550CG96</accession>
<protein>
    <submittedName>
        <fullName evidence="1">Uncharacterized protein</fullName>
    </submittedName>
</protein>
<proteinExistence type="predicted"/>
<keyword evidence="2" id="KW-1185">Reference proteome</keyword>
<dbReference type="EMBL" id="VDMD01000008">
    <property type="protein sequence ID" value="TRM63794.1"/>
    <property type="molecule type" value="Genomic_DNA"/>
</dbReference>
<sequence length="72" mass="8218">MTSPYYHDHPRRKLRQIVSDETAQLQELVSRSRTIATMDSYRAVDPRAITQTDMDSLAALTASIEEKQHNAT</sequence>
<evidence type="ECO:0000313" key="1">
    <source>
        <dbReference type="EMBL" id="TRM63794.1"/>
    </source>
</evidence>
<name>A0A550CG96_9AGAR</name>
<dbReference type="Proteomes" id="UP000320762">
    <property type="component" value="Unassembled WGS sequence"/>
</dbReference>
<comment type="caution">
    <text evidence="1">The sequence shown here is derived from an EMBL/GenBank/DDBJ whole genome shotgun (WGS) entry which is preliminary data.</text>
</comment>